<dbReference type="Gene3D" id="3.40.50.1820">
    <property type="entry name" value="alpha/beta hydrolase"/>
    <property type="match status" value="1"/>
</dbReference>
<evidence type="ECO:0000313" key="3">
    <source>
        <dbReference type="Proteomes" id="UP000612585"/>
    </source>
</evidence>
<dbReference type="InterPro" id="IPR000073">
    <property type="entry name" value="AB_hydrolase_1"/>
</dbReference>
<comment type="caution">
    <text evidence="2">The sequence shown here is derived from an EMBL/GenBank/DDBJ whole genome shotgun (WGS) entry which is preliminary data.</text>
</comment>
<keyword evidence="3" id="KW-1185">Reference proteome</keyword>
<protein>
    <submittedName>
        <fullName evidence="2">Alpha/beta hydrolase</fullName>
    </submittedName>
</protein>
<keyword evidence="2" id="KW-0378">Hydrolase</keyword>
<reference evidence="2" key="1">
    <citation type="submission" date="2021-01" db="EMBL/GenBank/DDBJ databases">
        <title>Whole genome shotgun sequence of Virgisporangium aurantiacum NBRC 16421.</title>
        <authorList>
            <person name="Komaki H."/>
            <person name="Tamura T."/>
        </authorList>
    </citation>
    <scope>NUCLEOTIDE SEQUENCE</scope>
    <source>
        <strain evidence="2">NBRC 16421</strain>
    </source>
</reference>
<dbReference type="InterPro" id="IPR029058">
    <property type="entry name" value="AB_hydrolase_fold"/>
</dbReference>
<evidence type="ECO:0000313" key="2">
    <source>
        <dbReference type="EMBL" id="GIJ55822.1"/>
    </source>
</evidence>
<dbReference type="SUPFAM" id="SSF53474">
    <property type="entry name" value="alpha/beta-Hydrolases"/>
    <property type="match status" value="1"/>
</dbReference>
<gene>
    <name evidence="2" type="ORF">Vau01_033380</name>
</gene>
<dbReference type="Proteomes" id="UP000612585">
    <property type="component" value="Unassembled WGS sequence"/>
</dbReference>
<dbReference type="PRINTS" id="PR00412">
    <property type="entry name" value="EPOXHYDRLASE"/>
</dbReference>
<dbReference type="PANTHER" id="PTHR43798">
    <property type="entry name" value="MONOACYLGLYCEROL LIPASE"/>
    <property type="match status" value="1"/>
</dbReference>
<dbReference type="Pfam" id="PF12697">
    <property type="entry name" value="Abhydrolase_6"/>
    <property type="match status" value="1"/>
</dbReference>
<organism evidence="2 3">
    <name type="scientific">Virgisporangium aurantiacum</name>
    <dbReference type="NCBI Taxonomy" id="175570"/>
    <lineage>
        <taxon>Bacteria</taxon>
        <taxon>Bacillati</taxon>
        <taxon>Actinomycetota</taxon>
        <taxon>Actinomycetes</taxon>
        <taxon>Micromonosporales</taxon>
        <taxon>Micromonosporaceae</taxon>
        <taxon>Virgisporangium</taxon>
    </lineage>
</organism>
<name>A0A8J3Z3Q7_9ACTN</name>
<sequence>MHPGLRVRTSDGVELYVAEYGSGPLTVVLLHGWTLDHRLWRKQTADLAARFGRRARILAVDLRGHGRSGSSELSDTNLFRLADDVHAVLTQCAPDGPVVLVGHSLGGMAMLEFAHRYPAEFQRQVTGVALVSTTAEGHTHTSYGLAPWLGRFVREVETRGAALLALGGPLRVHKAVMPALLPAVRWLVFGDRVEVEALRLTIAMIGSASLRSIGGFRPSVGRMNRLDALSLLATVPVRVLVGNRDRLTPVKCTEAIVAALPHARLQVFDSCGHMLPLECPDAVTDALAELISEAAPKGRKSGRTRS</sequence>
<accession>A0A8J3Z3Q7</accession>
<proteinExistence type="predicted"/>
<dbReference type="EMBL" id="BOPG01000022">
    <property type="protein sequence ID" value="GIJ55822.1"/>
    <property type="molecule type" value="Genomic_DNA"/>
</dbReference>
<feature type="domain" description="AB hydrolase-1" evidence="1">
    <location>
        <begin position="27"/>
        <end position="286"/>
    </location>
</feature>
<dbReference type="InterPro" id="IPR050266">
    <property type="entry name" value="AB_hydrolase_sf"/>
</dbReference>
<dbReference type="InterPro" id="IPR000639">
    <property type="entry name" value="Epox_hydrolase-like"/>
</dbReference>
<evidence type="ECO:0000259" key="1">
    <source>
        <dbReference type="Pfam" id="PF12697"/>
    </source>
</evidence>
<dbReference type="GO" id="GO:0016787">
    <property type="term" value="F:hydrolase activity"/>
    <property type="evidence" value="ECO:0007669"/>
    <property type="project" value="UniProtKB-KW"/>
</dbReference>
<dbReference type="AlphaFoldDB" id="A0A8J3Z3Q7"/>